<name>A0A6S7EIR9_9BURK</name>
<dbReference type="Proteomes" id="UP000494272">
    <property type="component" value="Unassembled WGS sequence"/>
</dbReference>
<proteinExistence type="predicted"/>
<dbReference type="AlphaFoldDB" id="A0A6S7EIR9"/>
<evidence type="ECO:0000313" key="2">
    <source>
        <dbReference type="Proteomes" id="UP000494272"/>
    </source>
</evidence>
<dbReference type="GeneID" id="94358703"/>
<reference evidence="1 2" key="1">
    <citation type="submission" date="2020-04" db="EMBL/GenBank/DDBJ databases">
        <authorList>
            <person name="De Canck E."/>
        </authorList>
    </citation>
    <scope>NUCLEOTIDE SEQUENCE [LARGE SCALE GENOMIC DNA]</scope>
    <source>
        <strain evidence="1 2">LMG 26841</strain>
    </source>
</reference>
<sequence>MSLSYVSSSLSAGAAQNQAAPVANGEIVDALLDLNRVLDNLELMTNSVFGRLAPVLQPQADIAGGAAPNSPRNTPFGAGLARIQGRVERLYSHAADVSNRLALP</sequence>
<protein>
    <submittedName>
        <fullName evidence="1">Uncharacterized protein</fullName>
    </submittedName>
</protein>
<keyword evidence="2" id="KW-1185">Reference proteome</keyword>
<evidence type="ECO:0000313" key="1">
    <source>
        <dbReference type="EMBL" id="CAB3914210.1"/>
    </source>
</evidence>
<dbReference type="EMBL" id="CADIKW010000015">
    <property type="protein sequence ID" value="CAB3914210.1"/>
    <property type="molecule type" value="Genomic_DNA"/>
</dbReference>
<gene>
    <name evidence="1" type="ORF">LMG26841_05159</name>
</gene>
<accession>A0A6S7EIR9</accession>
<organism evidence="1 2">
    <name type="scientific">Achromobacter dolens</name>
    <dbReference type="NCBI Taxonomy" id="1287738"/>
    <lineage>
        <taxon>Bacteria</taxon>
        <taxon>Pseudomonadati</taxon>
        <taxon>Pseudomonadota</taxon>
        <taxon>Betaproteobacteria</taxon>
        <taxon>Burkholderiales</taxon>
        <taxon>Alcaligenaceae</taxon>
        <taxon>Achromobacter</taxon>
    </lineage>
</organism>
<dbReference type="RefSeq" id="WP_175168210.1">
    <property type="nucleotide sequence ID" value="NZ_CADIKW010000015.1"/>
</dbReference>